<evidence type="ECO:0000313" key="1">
    <source>
        <dbReference type="EMBL" id="CEK64705.1"/>
    </source>
</evidence>
<sequence>MILCNRFVKLVQHLPQLVQHLPQHNKLIMAKYSSTFAETLFTDKKQAECYAKFRPQYTEQVFQ</sequence>
<accession>A0A0B6ZAD8</accession>
<proteinExistence type="predicted"/>
<feature type="non-terminal residue" evidence="1">
    <location>
        <position position="63"/>
    </location>
</feature>
<name>A0A0B6ZAD8_9EUPU</name>
<reference evidence="1" key="1">
    <citation type="submission" date="2014-12" db="EMBL/GenBank/DDBJ databases">
        <title>Insight into the proteome of Arion vulgaris.</title>
        <authorList>
            <person name="Aradska J."/>
            <person name="Bulat T."/>
            <person name="Smidak R."/>
            <person name="Sarate P."/>
            <person name="Gangsoo J."/>
            <person name="Sialana F."/>
            <person name="Bilban M."/>
            <person name="Lubec G."/>
        </authorList>
    </citation>
    <scope>NUCLEOTIDE SEQUENCE</scope>
    <source>
        <tissue evidence="1">Skin</tissue>
    </source>
</reference>
<protein>
    <submittedName>
        <fullName evidence="1">Uncharacterized protein</fullName>
    </submittedName>
</protein>
<organism evidence="1">
    <name type="scientific">Arion vulgaris</name>
    <dbReference type="NCBI Taxonomy" id="1028688"/>
    <lineage>
        <taxon>Eukaryota</taxon>
        <taxon>Metazoa</taxon>
        <taxon>Spiralia</taxon>
        <taxon>Lophotrochozoa</taxon>
        <taxon>Mollusca</taxon>
        <taxon>Gastropoda</taxon>
        <taxon>Heterobranchia</taxon>
        <taxon>Euthyneura</taxon>
        <taxon>Panpulmonata</taxon>
        <taxon>Eupulmonata</taxon>
        <taxon>Stylommatophora</taxon>
        <taxon>Helicina</taxon>
        <taxon>Arionoidea</taxon>
        <taxon>Arionidae</taxon>
        <taxon>Arion</taxon>
    </lineage>
</organism>
<dbReference type="EMBL" id="HACG01017840">
    <property type="protein sequence ID" value="CEK64705.1"/>
    <property type="molecule type" value="Transcribed_RNA"/>
</dbReference>
<gene>
    <name evidence="1" type="primary">ORF52624</name>
</gene>
<dbReference type="AlphaFoldDB" id="A0A0B6ZAD8"/>